<dbReference type="PANTHER" id="PTHR43684:SF4">
    <property type="entry name" value="ENOYL-COA HYDRATASE_ISOMERASE FAMILY PROTEIN (AFU_ORTHOLOGUE AFUA_1G01890)"/>
    <property type="match status" value="1"/>
</dbReference>
<evidence type="ECO:0000313" key="3">
    <source>
        <dbReference type="EMBL" id="SVC93447.1"/>
    </source>
</evidence>
<evidence type="ECO:0000256" key="2">
    <source>
        <dbReference type="SAM" id="Phobius"/>
    </source>
</evidence>
<dbReference type="SUPFAM" id="SSF52096">
    <property type="entry name" value="ClpP/crotonase"/>
    <property type="match status" value="1"/>
</dbReference>
<sequence>MKFETIKYKKEEGIALITLNRPERMNAWTPLMSEEQAEAINDANEDANIGSIVITGAGKGFCAGADIEETFKTRIDGKDPGKDTHSGQGGMPKHINWVDLMRKSKPIIAAVNGAAVGIGITMILPCDIIIASEKAKFGMFFIRMGLVPELASSHFLVQRMGFGKASEFCLSGRLMDAEEAFKIGLIDFLYNEEDMLREALNKAKLIAENPGPQLRMVKELLTKNGSETDLTKAQERESALLRECWKTPEHKKAVENFLRGKG</sequence>
<gene>
    <name evidence="3" type="ORF">METZ01_LOCUS346301</name>
</gene>
<accession>A0A382R8I3</accession>
<dbReference type="PANTHER" id="PTHR43684">
    <property type="match status" value="1"/>
</dbReference>
<comment type="similarity">
    <text evidence="1">Belongs to the enoyl-CoA hydratase/isomerase family.</text>
</comment>
<dbReference type="AlphaFoldDB" id="A0A382R8I3"/>
<dbReference type="Pfam" id="PF00378">
    <property type="entry name" value="ECH_1"/>
    <property type="match status" value="1"/>
</dbReference>
<reference evidence="3" key="1">
    <citation type="submission" date="2018-05" db="EMBL/GenBank/DDBJ databases">
        <authorList>
            <person name="Lanie J.A."/>
            <person name="Ng W.-L."/>
            <person name="Kazmierczak K.M."/>
            <person name="Andrzejewski T.M."/>
            <person name="Davidsen T.M."/>
            <person name="Wayne K.J."/>
            <person name="Tettelin H."/>
            <person name="Glass J.I."/>
            <person name="Rusch D."/>
            <person name="Podicherti R."/>
            <person name="Tsui H.-C.T."/>
            <person name="Winkler M.E."/>
        </authorList>
    </citation>
    <scope>NUCLEOTIDE SEQUENCE</scope>
</reference>
<keyword evidence="2" id="KW-0472">Membrane</keyword>
<evidence type="ECO:0000256" key="1">
    <source>
        <dbReference type="ARBA" id="ARBA00005254"/>
    </source>
</evidence>
<dbReference type="CDD" id="cd06558">
    <property type="entry name" value="crotonase-like"/>
    <property type="match status" value="1"/>
</dbReference>
<dbReference type="InterPro" id="IPR051053">
    <property type="entry name" value="ECH/Chromodomain_protein"/>
</dbReference>
<name>A0A382R8I3_9ZZZZ</name>
<keyword evidence="2" id="KW-1133">Transmembrane helix</keyword>
<feature type="transmembrane region" description="Helical" evidence="2">
    <location>
        <begin position="107"/>
        <end position="131"/>
    </location>
</feature>
<proteinExistence type="inferred from homology"/>
<evidence type="ECO:0008006" key="4">
    <source>
        <dbReference type="Google" id="ProtNLM"/>
    </source>
</evidence>
<organism evidence="3">
    <name type="scientific">marine metagenome</name>
    <dbReference type="NCBI Taxonomy" id="408172"/>
    <lineage>
        <taxon>unclassified sequences</taxon>
        <taxon>metagenomes</taxon>
        <taxon>ecological metagenomes</taxon>
    </lineage>
</organism>
<dbReference type="Gene3D" id="3.90.226.10">
    <property type="entry name" value="2-enoyl-CoA Hydratase, Chain A, domain 1"/>
    <property type="match status" value="1"/>
</dbReference>
<keyword evidence="2" id="KW-0812">Transmembrane</keyword>
<dbReference type="EMBL" id="UINC01119549">
    <property type="protein sequence ID" value="SVC93447.1"/>
    <property type="molecule type" value="Genomic_DNA"/>
</dbReference>
<dbReference type="InterPro" id="IPR029045">
    <property type="entry name" value="ClpP/crotonase-like_dom_sf"/>
</dbReference>
<dbReference type="InterPro" id="IPR001753">
    <property type="entry name" value="Enoyl-CoA_hydra/iso"/>
</dbReference>
<protein>
    <recommendedName>
        <fullName evidence="4">Enoyl-CoA hydratase</fullName>
    </recommendedName>
</protein>